<reference evidence="2" key="1">
    <citation type="journal article" date="2019" name="Int. J. Syst. Evol. Microbiol.">
        <title>The Global Catalogue of Microorganisms (GCM) 10K type strain sequencing project: providing services to taxonomists for standard genome sequencing and annotation.</title>
        <authorList>
            <consortium name="The Broad Institute Genomics Platform"/>
            <consortium name="The Broad Institute Genome Sequencing Center for Infectious Disease"/>
            <person name="Wu L."/>
            <person name="Ma J."/>
        </authorList>
    </citation>
    <scope>NUCLEOTIDE SEQUENCE [LARGE SCALE GENOMIC DNA]</scope>
    <source>
        <strain evidence="2">CCUG 62221</strain>
    </source>
</reference>
<dbReference type="RefSeq" id="WP_386807279.1">
    <property type="nucleotide sequence ID" value="NZ_JBHTMV010000002.1"/>
</dbReference>
<sequence>MTNNIKKMVSGLQKENPTKEFSIRIYEENMYWCVNWKSSKHWKTDKLLKEYFQIQVYNDNGKYSLLGEHRIEDIFEQLSEEYFLYKEKTMKTLTLLTNEIIQKTKLAVLEAVDKEFDADF</sequence>
<keyword evidence="2" id="KW-1185">Reference proteome</keyword>
<name>A0ABW3WLQ9_9FLAO</name>
<dbReference type="Proteomes" id="UP001597241">
    <property type="component" value="Unassembled WGS sequence"/>
</dbReference>
<accession>A0ABW3WLQ9</accession>
<evidence type="ECO:0000313" key="1">
    <source>
        <dbReference type="EMBL" id="MFD1292591.1"/>
    </source>
</evidence>
<evidence type="ECO:0000313" key="2">
    <source>
        <dbReference type="Proteomes" id="UP001597241"/>
    </source>
</evidence>
<organism evidence="1 2">
    <name type="scientific">Lutibacter holmesii</name>
    <dbReference type="NCBI Taxonomy" id="1137985"/>
    <lineage>
        <taxon>Bacteria</taxon>
        <taxon>Pseudomonadati</taxon>
        <taxon>Bacteroidota</taxon>
        <taxon>Flavobacteriia</taxon>
        <taxon>Flavobacteriales</taxon>
        <taxon>Flavobacteriaceae</taxon>
        <taxon>Lutibacter</taxon>
    </lineage>
</organism>
<evidence type="ECO:0008006" key="3">
    <source>
        <dbReference type="Google" id="ProtNLM"/>
    </source>
</evidence>
<dbReference type="EMBL" id="JBHTMV010000002">
    <property type="protein sequence ID" value="MFD1292591.1"/>
    <property type="molecule type" value="Genomic_DNA"/>
</dbReference>
<gene>
    <name evidence="1" type="ORF">ACFQ5N_01975</name>
</gene>
<protein>
    <recommendedName>
        <fullName evidence="3">His-Xaa-Ser system protein HxsD</fullName>
    </recommendedName>
</protein>
<proteinExistence type="predicted"/>
<comment type="caution">
    <text evidence="1">The sequence shown here is derived from an EMBL/GenBank/DDBJ whole genome shotgun (WGS) entry which is preliminary data.</text>
</comment>